<feature type="compositionally biased region" description="Polar residues" evidence="1">
    <location>
        <begin position="1"/>
        <end position="11"/>
    </location>
</feature>
<feature type="compositionally biased region" description="Basic and acidic residues" evidence="1">
    <location>
        <begin position="166"/>
        <end position="184"/>
    </location>
</feature>
<accession>A0AAD2FRS4</accession>
<dbReference type="EMBL" id="CAKOGP040001765">
    <property type="protein sequence ID" value="CAJ1950397.1"/>
    <property type="molecule type" value="Genomic_DNA"/>
</dbReference>
<keyword evidence="3" id="KW-1185">Reference proteome</keyword>
<feature type="region of interest" description="Disordered" evidence="1">
    <location>
        <begin position="254"/>
        <end position="297"/>
    </location>
</feature>
<proteinExistence type="predicted"/>
<organism evidence="2 3">
    <name type="scientific">Cylindrotheca closterium</name>
    <dbReference type="NCBI Taxonomy" id="2856"/>
    <lineage>
        <taxon>Eukaryota</taxon>
        <taxon>Sar</taxon>
        <taxon>Stramenopiles</taxon>
        <taxon>Ochrophyta</taxon>
        <taxon>Bacillariophyta</taxon>
        <taxon>Bacillariophyceae</taxon>
        <taxon>Bacillariophycidae</taxon>
        <taxon>Bacillariales</taxon>
        <taxon>Bacillariaceae</taxon>
        <taxon>Cylindrotheca</taxon>
    </lineage>
</organism>
<feature type="region of interest" description="Disordered" evidence="1">
    <location>
        <begin position="1"/>
        <end position="23"/>
    </location>
</feature>
<feature type="region of interest" description="Disordered" evidence="1">
    <location>
        <begin position="95"/>
        <end position="116"/>
    </location>
</feature>
<dbReference type="Proteomes" id="UP001295423">
    <property type="component" value="Unassembled WGS sequence"/>
</dbReference>
<feature type="compositionally biased region" description="Basic and acidic residues" evidence="1">
    <location>
        <begin position="104"/>
        <end position="116"/>
    </location>
</feature>
<gene>
    <name evidence="2" type="ORF">CYCCA115_LOCUS12566</name>
</gene>
<name>A0AAD2FRS4_9STRA</name>
<feature type="region of interest" description="Disordered" evidence="1">
    <location>
        <begin position="166"/>
        <end position="195"/>
    </location>
</feature>
<comment type="caution">
    <text evidence="2">The sequence shown here is derived from an EMBL/GenBank/DDBJ whole genome shotgun (WGS) entry which is preliminary data.</text>
</comment>
<dbReference type="AlphaFoldDB" id="A0AAD2FRS4"/>
<evidence type="ECO:0000313" key="2">
    <source>
        <dbReference type="EMBL" id="CAJ1950397.1"/>
    </source>
</evidence>
<evidence type="ECO:0000313" key="3">
    <source>
        <dbReference type="Proteomes" id="UP001295423"/>
    </source>
</evidence>
<reference evidence="2" key="1">
    <citation type="submission" date="2023-08" db="EMBL/GenBank/DDBJ databases">
        <authorList>
            <person name="Audoor S."/>
            <person name="Bilcke G."/>
        </authorList>
    </citation>
    <scope>NUCLEOTIDE SEQUENCE</scope>
</reference>
<sequence>MEDTTAKSNISNEDDDQSMQPPSAMLSLLDKYSRMEAQMTHVRQETTRIQLEIQARNSSAEKLAEERQGMIVEQERFSKETKILQEDAKIARQKLNSTQQEALQAKERKEEARRNLDRLEMQSKEYRRRFFYSSQSFRNECKKRKVTCQALGLTRAPLVAHAMEASKQRREQLKKQKDDLLSRSRDRRQRKTSLEAQLGRILKDIDMLNSRIQGEKRPTTISTQATTNSNSTFVLPAARTTAGGASKILLNNPYAKCNRKQSPPSSLSSTKAMNPRRKSSPKGSDATIEQYPHIVGRQRAPRGFGLSLRIEDGIDDSDDDDDDDLLSFVGFRK</sequence>
<evidence type="ECO:0000256" key="1">
    <source>
        <dbReference type="SAM" id="MobiDB-lite"/>
    </source>
</evidence>
<protein>
    <submittedName>
        <fullName evidence="2">Uncharacterized protein</fullName>
    </submittedName>
</protein>
<feature type="compositionally biased region" description="Polar residues" evidence="1">
    <location>
        <begin position="260"/>
        <end position="272"/>
    </location>
</feature>